<dbReference type="PANTHER" id="PTHR42884:SF7">
    <property type="entry name" value="PROPROTEIN CONVERTASE SUBTILISIN_KEXIN TYPE 5"/>
    <property type="match status" value="1"/>
</dbReference>
<dbReference type="PROSITE" id="PS51829">
    <property type="entry name" value="P_HOMO_B"/>
    <property type="match status" value="1"/>
</dbReference>
<dbReference type="InterPro" id="IPR032778">
    <property type="entry name" value="GF_recep_IV"/>
</dbReference>
<dbReference type="GO" id="GO:0005802">
    <property type="term" value="C:trans-Golgi network"/>
    <property type="evidence" value="ECO:0007669"/>
    <property type="project" value="TreeGrafter"/>
</dbReference>
<dbReference type="Gene3D" id="2.60.120.260">
    <property type="entry name" value="Galactose-binding domain-like"/>
    <property type="match status" value="1"/>
</dbReference>
<dbReference type="Gene3D" id="2.10.220.10">
    <property type="entry name" value="Hormone Receptor, Insulin-like Growth Factor Receptor 1, Chain A, domain 2"/>
    <property type="match status" value="3"/>
</dbReference>
<keyword evidence="3" id="KW-0165">Cleavage on pair of basic residues</keyword>
<name>A0A834B8T3_9CHIR</name>
<evidence type="ECO:0000313" key="12">
    <source>
        <dbReference type="Proteomes" id="UP000664940"/>
    </source>
</evidence>
<dbReference type="GO" id="GO:0004252">
    <property type="term" value="F:serine-type endopeptidase activity"/>
    <property type="evidence" value="ECO:0007669"/>
    <property type="project" value="InterPro"/>
</dbReference>
<evidence type="ECO:0000256" key="4">
    <source>
        <dbReference type="ARBA" id="ARBA00022729"/>
    </source>
</evidence>
<dbReference type="SUPFAM" id="SSF49785">
    <property type="entry name" value="Galactose-binding domain-like"/>
    <property type="match status" value="1"/>
</dbReference>
<dbReference type="Pfam" id="PF14843">
    <property type="entry name" value="GF_recep_IV"/>
    <property type="match status" value="1"/>
</dbReference>
<dbReference type="SMART" id="SM00181">
    <property type="entry name" value="EGF"/>
    <property type="match status" value="4"/>
</dbReference>
<dbReference type="CDD" id="cd00064">
    <property type="entry name" value="FU"/>
    <property type="match status" value="5"/>
</dbReference>
<dbReference type="SMART" id="SM00261">
    <property type="entry name" value="FU"/>
    <property type="match status" value="5"/>
</dbReference>
<dbReference type="FunFam" id="2.10.220.10:FF:000022">
    <property type="entry name" value="proprotein convertase subtilisin/kexin type 5 isoform X2"/>
    <property type="match status" value="1"/>
</dbReference>
<keyword evidence="4" id="KW-0732">Signal</keyword>
<evidence type="ECO:0000256" key="7">
    <source>
        <dbReference type="ARBA" id="ARBA00023145"/>
    </source>
</evidence>
<accession>A0A834B8T3</accession>
<keyword evidence="8" id="KW-0325">Glycoprotein</keyword>
<evidence type="ECO:0000256" key="2">
    <source>
        <dbReference type="ARBA" id="ARBA00022670"/>
    </source>
</evidence>
<comment type="caution">
    <text evidence="11">The sequence shown here is derived from an EMBL/GenBank/DDBJ whole genome shotgun (WGS) entry which is preliminary data.</text>
</comment>
<feature type="domain" description="P/Homo B" evidence="10">
    <location>
        <begin position="15"/>
        <end position="155"/>
    </location>
</feature>
<protein>
    <submittedName>
        <fullName evidence="11">Proprotein convertase subtilisin/kexin type 5</fullName>
    </submittedName>
</protein>
<evidence type="ECO:0000256" key="9">
    <source>
        <dbReference type="ARBA" id="ARBA00053092"/>
    </source>
</evidence>
<dbReference type="Pfam" id="PF01483">
    <property type="entry name" value="P_proprotein"/>
    <property type="match status" value="1"/>
</dbReference>
<evidence type="ECO:0000256" key="5">
    <source>
        <dbReference type="ARBA" id="ARBA00022801"/>
    </source>
</evidence>
<keyword evidence="2" id="KW-0645">Protease</keyword>
<evidence type="ECO:0000256" key="3">
    <source>
        <dbReference type="ARBA" id="ARBA00022685"/>
    </source>
</evidence>
<dbReference type="FunFam" id="2.10.220.10:FF:000011">
    <property type="entry name" value="Proprotein convertase subtilisin/kexin type 5"/>
    <property type="match status" value="1"/>
</dbReference>
<evidence type="ECO:0000256" key="6">
    <source>
        <dbReference type="ARBA" id="ARBA00022825"/>
    </source>
</evidence>
<reference evidence="11 12" key="1">
    <citation type="journal article" date="2020" name="Nature">
        <title>Six reference-quality genomes reveal evolution of bat adaptations.</title>
        <authorList>
            <person name="Jebb D."/>
            <person name="Huang Z."/>
            <person name="Pippel M."/>
            <person name="Hughes G.M."/>
            <person name="Lavrichenko K."/>
            <person name="Devanna P."/>
            <person name="Winkler S."/>
            <person name="Jermiin L.S."/>
            <person name="Skirmuntt E.C."/>
            <person name="Katzourakis A."/>
            <person name="Burkitt-Gray L."/>
            <person name="Ray D.A."/>
            <person name="Sullivan K.A.M."/>
            <person name="Roscito J.G."/>
            <person name="Kirilenko B.M."/>
            <person name="Davalos L.M."/>
            <person name="Corthals A.P."/>
            <person name="Power M.L."/>
            <person name="Jones G."/>
            <person name="Ransome R.D."/>
            <person name="Dechmann D.K.N."/>
            <person name="Locatelli A.G."/>
            <person name="Puechmaille S.J."/>
            <person name="Fedrigo O."/>
            <person name="Jarvis E.D."/>
            <person name="Hiller M."/>
            <person name="Vernes S.C."/>
            <person name="Myers E.W."/>
            <person name="Teeling E.C."/>
        </authorList>
    </citation>
    <scope>NUCLEOTIDE SEQUENCE [LARGE SCALE GENOMIC DNA]</scope>
    <source>
        <strain evidence="11">Bat1K_MPI-CBG_1</strain>
    </source>
</reference>
<sequence>MDAEAMVMEAEKWTTVPQQHVCVESTDRQIKTIRPNSAVRSIYKASGCSDNPNHHVNYLEHVVVRITITHPRRGDLAIYLTSPSGTRSQLLANRLFDHSMEGFKNWEFMTIHCWGELAAGDWILEVYDTPSQLRNFKTPGKLKEWSLVLYGTSVQPYSPTNEFPKVERVRYSRVEDPTDDYGTEDYPGPCDPECSEVGCDGPGPDHCSDCLHYYYKLKNNTRICVSSCPSGHYHADKKRCRKCAPNCEACFGSHGDQCLSCKHGYFLNEETSSCVTHCPDGSYQDTKKNLCRKCSENCKTCTESHNCTECRDGLSLQGSRCSIACEDGQYFNGQDCQPCHRFCATCAGAGADGCINCTEGYFMEDGRCVHSCSISYYFDYSSENGYKSCKKCDTSCLTCSGPGFKNCTSCPNGYLLDLGMCQMGAICKDGNGRVLGGRRLLYASEKEQSVPTEGPSTTLLQNMYIPRLSFHPRFICSCRLIDYSILLLKRKKKQKKSKPPLSFLLFFFFPLKSVQGDGELFCQNLNGKKNNKPTTSLPFITGCLVLNSQDHRDSIV</sequence>
<evidence type="ECO:0000256" key="1">
    <source>
        <dbReference type="ARBA" id="ARBA00011073"/>
    </source>
</evidence>
<dbReference type="InterPro" id="IPR000742">
    <property type="entry name" value="EGF"/>
</dbReference>
<dbReference type="AlphaFoldDB" id="A0A834B8T3"/>
<dbReference type="Proteomes" id="UP000664940">
    <property type="component" value="Unassembled WGS sequence"/>
</dbReference>
<dbReference type="InterPro" id="IPR002884">
    <property type="entry name" value="P_dom"/>
</dbReference>
<evidence type="ECO:0000259" key="10">
    <source>
        <dbReference type="PROSITE" id="PS51829"/>
    </source>
</evidence>
<keyword evidence="6" id="KW-0720">Serine protease</keyword>
<dbReference type="InterPro" id="IPR009030">
    <property type="entry name" value="Growth_fac_rcpt_cys_sf"/>
</dbReference>
<dbReference type="InterPro" id="IPR006212">
    <property type="entry name" value="Furin_repeat"/>
</dbReference>
<organism evidence="11 12">
    <name type="scientific">Phyllostomus discolor</name>
    <name type="common">pale spear-nosed bat</name>
    <dbReference type="NCBI Taxonomy" id="89673"/>
    <lineage>
        <taxon>Eukaryota</taxon>
        <taxon>Metazoa</taxon>
        <taxon>Chordata</taxon>
        <taxon>Craniata</taxon>
        <taxon>Vertebrata</taxon>
        <taxon>Euteleostomi</taxon>
        <taxon>Mammalia</taxon>
        <taxon>Eutheria</taxon>
        <taxon>Laurasiatheria</taxon>
        <taxon>Chiroptera</taxon>
        <taxon>Yangochiroptera</taxon>
        <taxon>Phyllostomidae</taxon>
        <taxon>Phyllostominae</taxon>
        <taxon>Phyllostomus</taxon>
    </lineage>
</organism>
<dbReference type="EMBL" id="JABVXQ010000002">
    <property type="protein sequence ID" value="KAF6126300.1"/>
    <property type="molecule type" value="Genomic_DNA"/>
</dbReference>
<dbReference type="SUPFAM" id="SSF57184">
    <property type="entry name" value="Growth factor receptor domain"/>
    <property type="match status" value="2"/>
</dbReference>
<comment type="function">
    <text evidence="9">Serine endoprotease that processes various proproteins by cleavage at paired basic amino acids, recognizing the RXXX[KR]R consensus motif. Likely functions in the constitutive and regulated secretory pathways. Plays an essential role in pregnancy establishment by proteolytic activation of a number of important factors such as BMP2, CALD1 and alpha-integrins. May be responsible for the maturation of gastrointestinal peptides. May be involved in the cellular proliferation of adrenal cortex via the activation of growth factors.</text>
</comment>
<dbReference type="GO" id="GO:0016486">
    <property type="term" value="P:peptide hormone processing"/>
    <property type="evidence" value="ECO:0007669"/>
    <property type="project" value="TreeGrafter"/>
</dbReference>
<evidence type="ECO:0000313" key="11">
    <source>
        <dbReference type="EMBL" id="KAF6126300.1"/>
    </source>
</evidence>
<keyword evidence="5" id="KW-0378">Hydrolase</keyword>
<dbReference type="GO" id="GO:0000139">
    <property type="term" value="C:Golgi membrane"/>
    <property type="evidence" value="ECO:0007669"/>
    <property type="project" value="TreeGrafter"/>
</dbReference>
<dbReference type="FunFam" id="2.10.220.10:FF:000018">
    <property type="entry name" value="Proprotein convertase subtilisin/kexin type 5"/>
    <property type="match status" value="1"/>
</dbReference>
<evidence type="ECO:0000256" key="8">
    <source>
        <dbReference type="ARBA" id="ARBA00023180"/>
    </source>
</evidence>
<dbReference type="PANTHER" id="PTHR42884">
    <property type="entry name" value="PROPROTEIN CONVERTASE SUBTILISIN/KEXIN-RELATED"/>
    <property type="match status" value="1"/>
</dbReference>
<keyword evidence="7" id="KW-0865">Zymogen</keyword>
<proteinExistence type="inferred from homology"/>
<dbReference type="InterPro" id="IPR008979">
    <property type="entry name" value="Galactose-bd-like_sf"/>
</dbReference>
<gene>
    <name evidence="11" type="ORF">HJG60_014680</name>
</gene>
<comment type="similarity">
    <text evidence="1">Belongs to the peptidase S8 family.</text>
</comment>
<dbReference type="FunFam" id="2.60.120.260:FF:000006">
    <property type="entry name" value="Proprotein convertase subtilisin/kexin type 5"/>
    <property type="match status" value="1"/>
</dbReference>